<reference evidence="8" key="2">
    <citation type="submission" date="2021-04" db="EMBL/GenBank/DDBJ databases">
        <authorList>
            <person name="Gilroy R."/>
        </authorList>
    </citation>
    <scope>NUCLEOTIDE SEQUENCE</scope>
    <source>
        <strain evidence="8">CHK172-16539</strain>
    </source>
</reference>
<comment type="caution">
    <text evidence="8">The sequence shown here is derived from an EMBL/GenBank/DDBJ whole genome shotgun (WGS) entry which is preliminary data.</text>
</comment>
<dbReference type="InterPro" id="IPR045090">
    <property type="entry name" value="Pept_M3A_M3B"/>
</dbReference>
<evidence type="ECO:0000256" key="4">
    <source>
        <dbReference type="ARBA" id="ARBA00022833"/>
    </source>
</evidence>
<keyword evidence="5 6" id="KW-0482">Metalloprotease</keyword>
<reference evidence="8" key="1">
    <citation type="journal article" date="2021" name="PeerJ">
        <title>Extensive microbial diversity within the chicken gut microbiome revealed by metagenomics and culture.</title>
        <authorList>
            <person name="Gilroy R."/>
            <person name="Ravi A."/>
            <person name="Getino M."/>
            <person name="Pursley I."/>
            <person name="Horton D.L."/>
            <person name="Alikhan N.F."/>
            <person name="Baker D."/>
            <person name="Gharbi K."/>
            <person name="Hall N."/>
            <person name="Watson M."/>
            <person name="Adriaenssens E.M."/>
            <person name="Foster-Nyarko E."/>
            <person name="Jarju S."/>
            <person name="Secka A."/>
            <person name="Antonio M."/>
            <person name="Oren A."/>
            <person name="Chaudhuri R.R."/>
            <person name="La Ragione R."/>
            <person name="Hildebrand F."/>
            <person name="Pallen M.J."/>
        </authorList>
    </citation>
    <scope>NUCLEOTIDE SEQUENCE</scope>
    <source>
        <strain evidence="8">CHK172-16539</strain>
    </source>
</reference>
<keyword evidence="1 6" id="KW-0645">Protease</keyword>
<evidence type="ECO:0000313" key="8">
    <source>
        <dbReference type="EMBL" id="HIZ52376.1"/>
    </source>
</evidence>
<comment type="cofactor">
    <cofactor evidence="6">
        <name>Zn(2+)</name>
        <dbReference type="ChEBI" id="CHEBI:29105"/>
    </cofactor>
    <text evidence="6">Binds 1 zinc ion.</text>
</comment>
<dbReference type="Proteomes" id="UP000824063">
    <property type="component" value="Unassembled WGS sequence"/>
</dbReference>
<protein>
    <submittedName>
        <fullName evidence="8">M3 family oligoendopeptidase</fullName>
    </submittedName>
</protein>
<evidence type="ECO:0000313" key="9">
    <source>
        <dbReference type="Proteomes" id="UP000824063"/>
    </source>
</evidence>
<keyword evidence="4 6" id="KW-0862">Zinc</keyword>
<comment type="similarity">
    <text evidence="6">Belongs to the peptidase M3 family.</text>
</comment>
<dbReference type="GO" id="GO:0006518">
    <property type="term" value="P:peptide metabolic process"/>
    <property type="evidence" value="ECO:0007669"/>
    <property type="project" value="TreeGrafter"/>
</dbReference>
<keyword evidence="3 6" id="KW-0378">Hydrolase</keyword>
<dbReference type="Pfam" id="PF01432">
    <property type="entry name" value="Peptidase_M3"/>
    <property type="match status" value="1"/>
</dbReference>
<keyword evidence="2 6" id="KW-0479">Metal-binding</keyword>
<evidence type="ECO:0000256" key="1">
    <source>
        <dbReference type="ARBA" id="ARBA00022670"/>
    </source>
</evidence>
<evidence type="ECO:0000256" key="3">
    <source>
        <dbReference type="ARBA" id="ARBA00022801"/>
    </source>
</evidence>
<evidence type="ECO:0000256" key="2">
    <source>
        <dbReference type="ARBA" id="ARBA00022723"/>
    </source>
</evidence>
<dbReference type="PANTHER" id="PTHR11804:SF28">
    <property type="entry name" value="OLIGOENDOPEPTIDASE F"/>
    <property type="match status" value="1"/>
</dbReference>
<evidence type="ECO:0000256" key="6">
    <source>
        <dbReference type="RuleBase" id="RU003435"/>
    </source>
</evidence>
<dbReference type="InterPro" id="IPR001567">
    <property type="entry name" value="Pept_M3A_M3B_dom"/>
</dbReference>
<sequence length="566" mass="66154">MKFSDYTYLRPNYETYKVDFLKTLQLLTDATELTEAVAAVNHLNELRATIETAYNLASIRYSVDTNDAFYEKEDNFWNEYQPLFQELDFQFYQSLLNSPLLDELKASFPSTLFLFAEGRVKTFSPELIPLFQKENQLSSDYSKLVASAQIPFEGEVYTLSQLTPFAQSVNESTRRQATEKITGFYADNEAKFDAIYDEMIKVRTEIATKLGFKNYVEFGDVLMNRWDYDRSMIETYRSEVLQKIVPVTQKLYERQAQRNGLEKLNFHDLSLVFPNGNATPKGTSDELVAKAQKMYQELSPETGEFFDFMVEKDLLDLLSKTGKQAGGYCTYIQDYQSPFIFANFNGTSHDVDVLTHEAGHAFQTYESRWIKEPEIVFPNYESCEIHSMSMEFIAWPWMEDFFQDETSKYKFNHLASALQFLPYGVLVDHFQQEVYSNPNWTPAERKACWRELEKQYCPERNYDVFPELEKGIYWFRQGHIFNSPFYYIDYTLAQVCAFQFWKRFNVEKDETAWQDYLAICQVGGTKTFLEILEIAHLKSPFEAGALDDTIVLVDNYLSSVTEEQIK</sequence>
<dbReference type="GO" id="GO:0004222">
    <property type="term" value="F:metalloendopeptidase activity"/>
    <property type="evidence" value="ECO:0007669"/>
    <property type="project" value="InterPro"/>
</dbReference>
<evidence type="ECO:0000259" key="7">
    <source>
        <dbReference type="Pfam" id="PF01432"/>
    </source>
</evidence>
<dbReference type="AlphaFoldDB" id="A0A9D2JGB9"/>
<name>A0A9D2JGB9_9ENTE</name>
<feature type="domain" description="Peptidase M3A/M3B catalytic" evidence="7">
    <location>
        <begin position="166"/>
        <end position="545"/>
    </location>
</feature>
<dbReference type="PANTHER" id="PTHR11804">
    <property type="entry name" value="PROTEASE M3 THIMET OLIGOPEPTIDASE-RELATED"/>
    <property type="match status" value="1"/>
</dbReference>
<dbReference type="GO" id="GO:0046872">
    <property type="term" value="F:metal ion binding"/>
    <property type="evidence" value="ECO:0007669"/>
    <property type="project" value="UniProtKB-UniRule"/>
</dbReference>
<dbReference type="NCBIfam" id="TIGR02289">
    <property type="entry name" value="M3_not_pepF"/>
    <property type="match status" value="1"/>
</dbReference>
<proteinExistence type="inferred from homology"/>
<accession>A0A9D2JGB9</accession>
<organism evidence="8 9">
    <name type="scientific">Candidatus Enterococcus avicola</name>
    <dbReference type="NCBI Taxonomy" id="2838561"/>
    <lineage>
        <taxon>Bacteria</taxon>
        <taxon>Bacillati</taxon>
        <taxon>Bacillota</taxon>
        <taxon>Bacilli</taxon>
        <taxon>Lactobacillales</taxon>
        <taxon>Enterococcaceae</taxon>
        <taxon>Enterococcus</taxon>
    </lineage>
</organism>
<dbReference type="CDD" id="cd09606">
    <property type="entry name" value="M3B_PepF"/>
    <property type="match status" value="1"/>
</dbReference>
<dbReference type="SUPFAM" id="SSF55486">
    <property type="entry name" value="Metalloproteases ('zincins'), catalytic domain"/>
    <property type="match status" value="1"/>
</dbReference>
<dbReference type="InterPro" id="IPR011976">
    <property type="entry name" value="Pept_M3B_oligopep-rel"/>
</dbReference>
<dbReference type="EMBL" id="DXBN01000008">
    <property type="protein sequence ID" value="HIZ52376.1"/>
    <property type="molecule type" value="Genomic_DNA"/>
</dbReference>
<gene>
    <name evidence="8" type="ORF">IAA20_00335</name>
</gene>
<dbReference type="Gene3D" id="1.10.1370.30">
    <property type="match status" value="1"/>
</dbReference>
<dbReference type="GO" id="GO:0006508">
    <property type="term" value="P:proteolysis"/>
    <property type="evidence" value="ECO:0007669"/>
    <property type="project" value="UniProtKB-KW"/>
</dbReference>
<evidence type="ECO:0000256" key="5">
    <source>
        <dbReference type="ARBA" id="ARBA00023049"/>
    </source>
</evidence>